<keyword evidence="2 5" id="KW-0812">Transmembrane</keyword>
<evidence type="ECO:0000256" key="1">
    <source>
        <dbReference type="ARBA" id="ARBA00004141"/>
    </source>
</evidence>
<organism evidence="7 8">
    <name type="scientific">Pseudolabrys taiwanensis</name>
    <dbReference type="NCBI Taxonomy" id="331696"/>
    <lineage>
        <taxon>Bacteria</taxon>
        <taxon>Pseudomonadati</taxon>
        <taxon>Pseudomonadota</taxon>
        <taxon>Alphaproteobacteria</taxon>
        <taxon>Hyphomicrobiales</taxon>
        <taxon>Xanthobacteraceae</taxon>
        <taxon>Pseudolabrys</taxon>
    </lineage>
</organism>
<feature type="domain" description="O-antigen ligase-related" evidence="6">
    <location>
        <begin position="248"/>
        <end position="387"/>
    </location>
</feature>
<dbReference type="RefSeq" id="WP_115689675.1">
    <property type="nucleotide sequence ID" value="NZ_CP031417.1"/>
</dbReference>
<dbReference type="EMBL" id="CP031417">
    <property type="protein sequence ID" value="AXK80223.1"/>
    <property type="molecule type" value="Genomic_DNA"/>
</dbReference>
<comment type="subcellular location">
    <subcellularLocation>
        <location evidence="1">Membrane</location>
        <topology evidence="1">Multi-pass membrane protein</topology>
    </subcellularLocation>
</comment>
<evidence type="ECO:0000256" key="4">
    <source>
        <dbReference type="ARBA" id="ARBA00023136"/>
    </source>
</evidence>
<evidence type="ECO:0000259" key="6">
    <source>
        <dbReference type="Pfam" id="PF04932"/>
    </source>
</evidence>
<evidence type="ECO:0000256" key="2">
    <source>
        <dbReference type="ARBA" id="ARBA00022692"/>
    </source>
</evidence>
<dbReference type="Proteomes" id="UP000254889">
    <property type="component" value="Chromosome"/>
</dbReference>
<feature type="transmembrane region" description="Helical" evidence="5">
    <location>
        <begin position="263"/>
        <end position="282"/>
    </location>
</feature>
<name>A0A345ZTH6_9HYPH</name>
<feature type="transmembrane region" description="Helical" evidence="5">
    <location>
        <begin position="410"/>
        <end position="428"/>
    </location>
</feature>
<evidence type="ECO:0000256" key="3">
    <source>
        <dbReference type="ARBA" id="ARBA00022989"/>
    </source>
</evidence>
<sequence>MITARDMAVPAAAPNMPSAQARAAVMPPPAGIRGPNSYAPAPGRAWTPAYAGISGPYSIPRPVATPLSERILLVVLFITVFASSVAFIEPSPHDGLMGVLAVACVIAGVRFNRTLIVPFALLLIWNMSGMSSLLRVLEYEKTLQYAATSVYLAVAALIFACLFSTNTMPRLTVMRVAYVSTACFAAVLGAIGYLNVFPGAAELFAKIGRANGAFKDPNVFGPFLIWPALITLERLLVRRIALTDLLVAGTILFGLLLSFSRGAWFHFGVSITVMLALAVLTAPDHKTRLRIITLTAIAAAALAALLVLLLSFDAIGGMFKERAQLIQSYDVGSGGRFRLQEIALSSILNFPNGMGPFEFARVHGLQQHNVYLQAFLVYGWVGAMAYFLLLITTILVGLRCAFVRAPWQPYMITAVAVFIGEVAEGFVIDTDHWRHFFLLLGIIWGLAAATFREARQPAYLRSPALSR</sequence>
<evidence type="ECO:0000313" key="8">
    <source>
        <dbReference type="Proteomes" id="UP000254889"/>
    </source>
</evidence>
<dbReference type="PANTHER" id="PTHR37422:SF21">
    <property type="entry name" value="EXOQ-LIKE PROTEIN"/>
    <property type="match status" value="1"/>
</dbReference>
<feature type="transmembrane region" description="Helical" evidence="5">
    <location>
        <begin position="71"/>
        <end position="89"/>
    </location>
</feature>
<feature type="transmembrane region" description="Helical" evidence="5">
    <location>
        <begin position="95"/>
        <end position="112"/>
    </location>
</feature>
<accession>A0A345ZTH6</accession>
<feature type="transmembrane region" description="Helical" evidence="5">
    <location>
        <begin position="176"/>
        <end position="197"/>
    </location>
</feature>
<feature type="transmembrane region" description="Helical" evidence="5">
    <location>
        <begin position="375"/>
        <end position="398"/>
    </location>
</feature>
<dbReference type="OrthoDB" id="9796592at2"/>
<protein>
    <recommendedName>
        <fullName evidence="6">O-antigen ligase-related domain-containing protein</fullName>
    </recommendedName>
</protein>
<keyword evidence="8" id="KW-1185">Reference proteome</keyword>
<dbReference type="GO" id="GO:0016020">
    <property type="term" value="C:membrane"/>
    <property type="evidence" value="ECO:0007669"/>
    <property type="project" value="UniProtKB-SubCell"/>
</dbReference>
<gene>
    <name evidence="7" type="ORF">DW352_06640</name>
</gene>
<evidence type="ECO:0000313" key="7">
    <source>
        <dbReference type="EMBL" id="AXK80223.1"/>
    </source>
</evidence>
<dbReference type="AlphaFoldDB" id="A0A345ZTH6"/>
<feature type="transmembrane region" description="Helical" evidence="5">
    <location>
        <begin position="434"/>
        <end position="451"/>
    </location>
</feature>
<feature type="transmembrane region" description="Helical" evidence="5">
    <location>
        <begin position="143"/>
        <end position="164"/>
    </location>
</feature>
<feature type="transmembrane region" description="Helical" evidence="5">
    <location>
        <begin position="289"/>
        <end position="312"/>
    </location>
</feature>
<feature type="transmembrane region" description="Helical" evidence="5">
    <location>
        <begin position="240"/>
        <end position="257"/>
    </location>
</feature>
<evidence type="ECO:0000256" key="5">
    <source>
        <dbReference type="SAM" id="Phobius"/>
    </source>
</evidence>
<dbReference type="KEGG" id="ptaw:DW352_06640"/>
<reference evidence="7 8" key="1">
    <citation type="submission" date="2018-07" db="EMBL/GenBank/DDBJ databases">
        <authorList>
            <person name="Quirk P.G."/>
            <person name="Krulwich T.A."/>
        </authorList>
    </citation>
    <scope>NUCLEOTIDE SEQUENCE [LARGE SCALE GENOMIC DNA]</scope>
    <source>
        <strain evidence="7 8">CC-BB4</strain>
    </source>
</reference>
<proteinExistence type="predicted"/>
<dbReference type="PANTHER" id="PTHR37422">
    <property type="entry name" value="TEICHURONIC ACID BIOSYNTHESIS PROTEIN TUAE"/>
    <property type="match status" value="1"/>
</dbReference>
<keyword evidence="4 5" id="KW-0472">Membrane</keyword>
<dbReference type="InterPro" id="IPR007016">
    <property type="entry name" value="O-antigen_ligase-rel_domated"/>
</dbReference>
<keyword evidence="3 5" id="KW-1133">Transmembrane helix</keyword>
<feature type="transmembrane region" description="Helical" evidence="5">
    <location>
        <begin position="119"/>
        <end position="137"/>
    </location>
</feature>
<dbReference type="Pfam" id="PF04932">
    <property type="entry name" value="Wzy_C"/>
    <property type="match status" value="1"/>
</dbReference>
<dbReference type="InterPro" id="IPR051533">
    <property type="entry name" value="WaaL-like"/>
</dbReference>